<dbReference type="InterPro" id="IPR051531">
    <property type="entry name" value="N-acetyltransferase"/>
</dbReference>
<accession>A0A238ZA34</accession>
<protein>
    <submittedName>
        <fullName evidence="2">Protein N-acetyltransferase, RimJ/RimL family</fullName>
    </submittedName>
</protein>
<dbReference type="AlphaFoldDB" id="A0A238ZA34"/>
<dbReference type="PANTHER" id="PTHR43792">
    <property type="entry name" value="GNAT FAMILY, PUTATIVE (AFU_ORTHOLOGUE AFUA_3G00765)-RELATED-RELATED"/>
    <property type="match status" value="1"/>
</dbReference>
<sequence length="186" mass="20343">MSMTITLSVAGTGSALLLRPWRFDDLPALVAAHRDPELRRRLSTSLTDAAQARQWLDRQADGWAAADRFSFAVVTDTDDRTPRGHVVVTVTTAGVAEVGYWTAAHARKQGVAARALETVSRWALETQDMVSLTRLDLFHTAANEASCRVAIKCGYSLRDLLPAAPPAFPASGHRHVRTSDRDLVRP</sequence>
<dbReference type="PROSITE" id="PS51186">
    <property type="entry name" value="GNAT"/>
    <property type="match status" value="1"/>
</dbReference>
<evidence type="ECO:0000313" key="2">
    <source>
        <dbReference type="EMBL" id="SNR79663.1"/>
    </source>
</evidence>
<organism evidence="2 3">
    <name type="scientific">Actinoplanes regularis</name>
    <dbReference type="NCBI Taxonomy" id="52697"/>
    <lineage>
        <taxon>Bacteria</taxon>
        <taxon>Bacillati</taxon>
        <taxon>Actinomycetota</taxon>
        <taxon>Actinomycetes</taxon>
        <taxon>Micromonosporales</taxon>
        <taxon>Micromonosporaceae</taxon>
        <taxon>Actinoplanes</taxon>
    </lineage>
</organism>
<dbReference type="Pfam" id="PF13302">
    <property type="entry name" value="Acetyltransf_3"/>
    <property type="match status" value="1"/>
</dbReference>
<dbReference type="InterPro" id="IPR016181">
    <property type="entry name" value="Acyl_CoA_acyltransferase"/>
</dbReference>
<feature type="domain" description="N-acetyltransferase" evidence="1">
    <location>
        <begin position="16"/>
        <end position="171"/>
    </location>
</feature>
<dbReference type="Proteomes" id="UP000198415">
    <property type="component" value="Unassembled WGS sequence"/>
</dbReference>
<evidence type="ECO:0000313" key="3">
    <source>
        <dbReference type="Proteomes" id="UP000198415"/>
    </source>
</evidence>
<dbReference type="EMBL" id="FZNR01000005">
    <property type="protein sequence ID" value="SNR79663.1"/>
    <property type="molecule type" value="Genomic_DNA"/>
</dbReference>
<keyword evidence="2" id="KW-0808">Transferase</keyword>
<proteinExistence type="predicted"/>
<dbReference type="InterPro" id="IPR000182">
    <property type="entry name" value="GNAT_dom"/>
</dbReference>
<gene>
    <name evidence="2" type="ORF">SAMN06264365_105522</name>
</gene>
<reference evidence="2 3" key="1">
    <citation type="submission" date="2017-06" db="EMBL/GenBank/DDBJ databases">
        <authorList>
            <person name="Kim H.J."/>
            <person name="Triplett B.A."/>
        </authorList>
    </citation>
    <scope>NUCLEOTIDE SEQUENCE [LARGE SCALE GENOMIC DNA]</scope>
    <source>
        <strain evidence="2 3">DSM 43151</strain>
    </source>
</reference>
<keyword evidence="3" id="KW-1185">Reference proteome</keyword>
<dbReference type="GO" id="GO:0016747">
    <property type="term" value="F:acyltransferase activity, transferring groups other than amino-acyl groups"/>
    <property type="evidence" value="ECO:0007669"/>
    <property type="project" value="InterPro"/>
</dbReference>
<dbReference type="OrthoDB" id="2061990at2"/>
<name>A0A238ZA34_9ACTN</name>
<evidence type="ECO:0000259" key="1">
    <source>
        <dbReference type="PROSITE" id="PS51186"/>
    </source>
</evidence>
<dbReference type="Gene3D" id="3.40.630.30">
    <property type="match status" value="1"/>
</dbReference>
<dbReference type="SUPFAM" id="SSF55729">
    <property type="entry name" value="Acyl-CoA N-acyltransferases (Nat)"/>
    <property type="match status" value="1"/>
</dbReference>